<dbReference type="AlphaFoldDB" id="A0A6C0GKW8"/>
<name>A0A6C0GKW8_9BACT</name>
<gene>
    <name evidence="2" type="ORF">GXP67_19200</name>
</gene>
<dbReference type="RefSeq" id="WP_162444630.1">
    <property type="nucleotide sequence ID" value="NZ_CP048222.1"/>
</dbReference>
<feature type="transmembrane region" description="Helical" evidence="1">
    <location>
        <begin position="140"/>
        <end position="166"/>
    </location>
</feature>
<feature type="transmembrane region" description="Helical" evidence="1">
    <location>
        <begin position="28"/>
        <end position="45"/>
    </location>
</feature>
<feature type="transmembrane region" description="Helical" evidence="1">
    <location>
        <begin position="6"/>
        <end position="23"/>
    </location>
</feature>
<keyword evidence="1" id="KW-0472">Membrane</keyword>
<keyword evidence="1" id="KW-1133">Transmembrane helix</keyword>
<evidence type="ECO:0000256" key="1">
    <source>
        <dbReference type="SAM" id="Phobius"/>
    </source>
</evidence>
<keyword evidence="1" id="KW-0812">Transmembrane</keyword>
<evidence type="ECO:0000313" key="3">
    <source>
        <dbReference type="Proteomes" id="UP000480178"/>
    </source>
</evidence>
<reference evidence="2 3" key="1">
    <citation type="submission" date="2020-01" db="EMBL/GenBank/DDBJ databases">
        <authorList>
            <person name="Kim M.K."/>
        </authorList>
    </citation>
    <scope>NUCLEOTIDE SEQUENCE [LARGE SCALE GENOMIC DNA]</scope>
    <source>
        <strain evidence="2 3">172606-1</strain>
    </source>
</reference>
<proteinExistence type="predicted"/>
<dbReference type="Proteomes" id="UP000480178">
    <property type="component" value="Chromosome"/>
</dbReference>
<accession>A0A6C0GKW8</accession>
<dbReference type="EMBL" id="CP048222">
    <property type="protein sequence ID" value="QHT68619.1"/>
    <property type="molecule type" value="Genomic_DNA"/>
</dbReference>
<feature type="transmembrane region" description="Helical" evidence="1">
    <location>
        <begin position="51"/>
        <end position="69"/>
    </location>
</feature>
<organism evidence="2 3">
    <name type="scientific">Rhodocytophaga rosea</name>
    <dbReference type="NCBI Taxonomy" id="2704465"/>
    <lineage>
        <taxon>Bacteria</taxon>
        <taxon>Pseudomonadati</taxon>
        <taxon>Bacteroidota</taxon>
        <taxon>Cytophagia</taxon>
        <taxon>Cytophagales</taxon>
        <taxon>Rhodocytophagaceae</taxon>
        <taxon>Rhodocytophaga</taxon>
    </lineage>
</organism>
<protein>
    <submittedName>
        <fullName evidence="2">Rod shape-determining protein MreD</fullName>
    </submittedName>
</protein>
<dbReference type="KEGG" id="rhoz:GXP67_19200"/>
<keyword evidence="3" id="KW-1185">Reference proteome</keyword>
<sequence>MNSRDVILSIFYFIIYLALQVFLMRNMVLFDVGFCFIYIAFLLLLPFDTNSVLLLLLGFGTGLLVDIFYDTMGIHAAASTFIMYLRPYVIMFITPRGGYEQNMRLNMQSMGLEWFLPYMLSLTFIHHTILFFVEASQLSLFLFTLLKVVCSTVFTCVIIILIQYLFYTSKSRSF</sequence>
<feature type="transmembrane region" description="Helical" evidence="1">
    <location>
        <begin position="76"/>
        <end position="94"/>
    </location>
</feature>
<feature type="transmembrane region" description="Helical" evidence="1">
    <location>
        <begin position="114"/>
        <end position="133"/>
    </location>
</feature>
<evidence type="ECO:0000313" key="2">
    <source>
        <dbReference type="EMBL" id="QHT68619.1"/>
    </source>
</evidence>